<accession>A0A517N620</accession>
<dbReference type="EMBL" id="CP036525">
    <property type="protein sequence ID" value="QDT02458.1"/>
    <property type="molecule type" value="Genomic_DNA"/>
</dbReference>
<dbReference type="KEGG" id="rlc:K227x_08350"/>
<organism evidence="2 3">
    <name type="scientific">Rubripirellula lacrimiformis</name>
    <dbReference type="NCBI Taxonomy" id="1930273"/>
    <lineage>
        <taxon>Bacteria</taxon>
        <taxon>Pseudomonadati</taxon>
        <taxon>Planctomycetota</taxon>
        <taxon>Planctomycetia</taxon>
        <taxon>Pirellulales</taxon>
        <taxon>Pirellulaceae</taxon>
        <taxon>Rubripirellula</taxon>
    </lineage>
</organism>
<evidence type="ECO:0000313" key="2">
    <source>
        <dbReference type="EMBL" id="QDT02458.1"/>
    </source>
</evidence>
<evidence type="ECO:0000313" key="3">
    <source>
        <dbReference type="Proteomes" id="UP000318538"/>
    </source>
</evidence>
<proteinExistence type="predicted"/>
<dbReference type="AlphaFoldDB" id="A0A517N620"/>
<name>A0A517N620_9BACT</name>
<dbReference type="RefSeq" id="WP_145168153.1">
    <property type="nucleotide sequence ID" value="NZ_CP036525.1"/>
</dbReference>
<protein>
    <submittedName>
        <fullName evidence="2">Uncharacterized protein</fullName>
    </submittedName>
</protein>
<feature type="signal peptide" evidence="1">
    <location>
        <begin position="1"/>
        <end position="22"/>
    </location>
</feature>
<gene>
    <name evidence="2" type="ORF">K227x_08350</name>
</gene>
<reference evidence="2 3" key="1">
    <citation type="submission" date="2019-02" db="EMBL/GenBank/DDBJ databases">
        <title>Deep-cultivation of Planctomycetes and their phenomic and genomic characterization uncovers novel biology.</title>
        <authorList>
            <person name="Wiegand S."/>
            <person name="Jogler M."/>
            <person name="Boedeker C."/>
            <person name="Pinto D."/>
            <person name="Vollmers J."/>
            <person name="Rivas-Marin E."/>
            <person name="Kohn T."/>
            <person name="Peeters S.H."/>
            <person name="Heuer A."/>
            <person name="Rast P."/>
            <person name="Oberbeckmann S."/>
            <person name="Bunk B."/>
            <person name="Jeske O."/>
            <person name="Meyerdierks A."/>
            <person name="Storesund J.E."/>
            <person name="Kallscheuer N."/>
            <person name="Luecker S."/>
            <person name="Lage O.M."/>
            <person name="Pohl T."/>
            <person name="Merkel B.J."/>
            <person name="Hornburger P."/>
            <person name="Mueller R.-W."/>
            <person name="Bruemmer F."/>
            <person name="Labrenz M."/>
            <person name="Spormann A.M."/>
            <person name="Op den Camp H."/>
            <person name="Overmann J."/>
            <person name="Amann R."/>
            <person name="Jetten M.S.M."/>
            <person name="Mascher T."/>
            <person name="Medema M.H."/>
            <person name="Devos D.P."/>
            <person name="Kaster A.-K."/>
            <person name="Ovreas L."/>
            <person name="Rohde M."/>
            <person name="Galperin M.Y."/>
            <person name="Jogler C."/>
        </authorList>
    </citation>
    <scope>NUCLEOTIDE SEQUENCE [LARGE SCALE GENOMIC DNA]</scope>
    <source>
        <strain evidence="2 3">K22_7</strain>
    </source>
</reference>
<evidence type="ECO:0000256" key="1">
    <source>
        <dbReference type="SAM" id="SignalP"/>
    </source>
</evidence>
<dbReference type="Proteomes" id="UP000318538">
    <property type="component" value="Chromosome"/>
</dbReference>
<sequence precursor="true">MRFSAHALALAALAIFANVSSAKNDFDALLADLSFGGTPSPSIAAPQDFSSAYDQGLSLSGPAGLSLAANDAMMELRPVPDGLTMPETGPAQARASLQDPIATVDPQAAKNAAERVDLNAAFALQEMNSPGKHVPTYAVGFGHQHGAAGCDGCGCASGACDQISSCGNGACGHASCGQGGCGMGHQAARPCVPRTAPNLPTSSLRQYFMSQKCNTNVWDGYQRPCPACHKHTHGTCDCFKNRNRFHSSILPPACGDCGGACQGGCDGGCDSVHAH</sequence>
<dbReference type="OrthoDB" id="285984at2"/>
<keyword evidence="3" id="KW-1185">Reference proteome</keyword>
<feature type="chain" id="PRO_5021944584" evidence="1">
    <location>
        <begin position="23"/>
        <end position="275"/>
    </location>
</feature>
<keyword evidence="1" id="KW-0732">Signal</keyword>